<dbReference type="InterPro" id="IPR009003">
    <property type="entry name" value="Peptidase_S1_PA"/>
</dbReference>
<dbReference type="SMART" id="SM00020">
    <property type="entry name" value="Tryp_SPc"/>
    <property type="match status" value="1"/>
</dbReference>
<dbReference type="EMBL" id="RQTK01001524">
    <property type="protein sequence ID" value="RUS69971.1"/>
    <property type="molecule type" value="Genomic_DNA"/>
</dbReference>
<keyword evidence="3" id="KW-0720">Serine protease</keyword>
<evidence type="ECO:0000313" key="7">
    <source>
        <dbReference type="Proteomes" id="UP000271974"/>
    </source>
</evidence>
<dbReference type="Proteomes" id="UP000271974">
    <property type="component" value="Unassembled WGS sequence"/>
</dbReference>
<evidence type="ECO:0000256" key="1">
    <source>
        <dbReference type="ARBA" id="ARBA00023157"/>
    </source>
</evidence>
<dbReference type="InterPro" id="IPR033116">
    <property type="entry name" value="TRYPSIN_SER"/>
</dbReference>
<dbReference type="PROSITE" id="PS50240">
    <property type="entry name" value="TRYPSIN_DOM"/>
    <property type="match status" value="1"/>
</dbReference>
<evidence type="ECO:0000313" key="6">
    <source>
        <dbReference type="EMBL" id="RUS69971.1"/>
    </source>
</evidence>
<evidence type="ECO:0000256" key="3">
    <source>
        <dbReference type="RuleBase" id="RU363034"/>
    </source>
</evidence>
<dbReference type="OrthoDB" id="10002959at2759"/>
<dbReference type="AlphaFoldDB" id="A0A433SLG2"/>
<name>A0A433SLG2_ELYCH</name>
<comment type="similarity">
    <text evidence="2">Belongs to the peptidase S1 family. CLIP subfamily.</text>
</comment>
<reference evidence="6 7" key="1">
    <citation type="submission" date="2019-01" db="EMBL/GenBank/DDBJ databases">
        <title>A draft genome assembly of the solar-powered sea slug Elysia chlorotica.</title>
        <authorList>
            <person name="Cai H."/>
            <person name="Li Q."/>
            <person name="Fang X."/>
            <person name="Li J."/>
            <person name="Curtis N.E."/>
            <person name="Altenburger A."/>
            <person name="Shibata T."/>
            <person name="Feng M."/>
            <person name="Maeda T."/>
            <person name="Schwartz J.A."/>
            <person name="Shigenobu S."/>
            <person name="Lundholm N."/>
            <person name="Nishiyama T."/>
            <person name="Yang H."/>
            <person name="Hasebe M."/>
            <person name="Li S."/>
            <person name="Pierce S.K."/>
            <person name="Wang J."/>
        </authorList>
    </citation>
    <scope>NUCLEOTIDE SEQUENCE [LARGE SCALE GENOMIC DNA]</scope>
    <source>
        <strain evidence="6">EC2010</strain>
        <tissue evidence="6">Whole organism of an adult</tissue>
    </source>
</reference>
<feature type="signal peptide" evidence="4">
    <location>
        <begin position="1"/>
        <end position="22"/>
    </location>
</feature>
<sequence length="302" mass="33384">MRFSRVFFCLSLVLVLGSLAAAGTTHNRQKRTIGGQEFERGRWPWLALLRATIVTERLFGFLPIRHYHLYCGGVLLNRRWILTAAHCFTEDGSGGAQPGNWEARLGTVSLRSSPGEHFLNIVGQLLDDNNLRQWEIGIDRIVLHPGYNSSNLFSDDVALIRLSEPAPHSSRVQPISLPSPLVANFPRVGQMCTTKGWGCTTNGGSVVSRAREVQLPIYSPQLCSLHFAMTNSNKRLCAGYRNRNIGVCNGDSGSPLVCMSGSQYTLAGIVSFASRHRPESFPAVFTRVQAYLPWINSIVNTL</sequence>
<dbReference type="PROSITE" id="PS00135">
    <property type="entry name" value="TRYPSIN_SER"/>
    <property type="match status" value="1"/>
</dbReference>
<evidence type="ECO:0000256" key="2">
    <source>
        <dbReference type="ARBA" id="ARBA00024195"/>
    </source>
</evidence>
<dbReference type="InterPro" id="IPR001314">
    <property type="entry name" value="Peptidase_S1A"/>
</dbReference>
<dbReference type="InterPro" id="IPR018114">
    <property type="entry name" value="TRYPSIN_HIS"/>
</dbReference>
<accession>A0A433SLG2</accession>
<evidence type="ECO:0000256" key="4">
    <source>
        <dbReference type="SAM" id="SignalP"/>
    </source>
</evidence>
<dbReference type="InterPro" id="IPR051487">
    <property type="entry name" value="Ser/Thr_Proteases_Immune/Dev"/>
</dbReference>
<dbReference type="SUPFAM" id="SSF50494">
    <property type="entry name" value="Trypsin-like serine proteases"/>
    <property type="match status" value="1"/>
</dbReference>
<keyword evidence="4" id="KW-0732">Signal</keyword>
<keyword evidence="3" id="KW-0645">Protease</keyword>
<organism evidence="6 7">
    <name type="scientific">Elysia chlorotica</name>
    <name type="common">Eastern emerald elysia</name>
    <name type="synonym">Sea slug</name>
    <dbReference type="NCBI Taxonomy" id="188477"/>
    <lineage>
        <taxon>Eukaryota</taxon>
        <taxon>Metazoa</taxon>
        <taxon>Spiralia</taxon>
        <taxon>Lophotrochozoa</taxon>
        <taxon>Mollusca</taxon>
        <taxon>Gastropoda</taxon>
        <taxon>Heterobranchia</taxon>
        <taxon>Euthyneura</taxon>
        <taxon>Panpulmonata</taxon>
        <taxon>Sacoglossa</taxon>
        <taxon>Placobranchoidea</taxon>
        <taxon>Plakobranchidae</taxon>
        <taxon>Elysia</taxon>
    </lineage>
</organism>
<dbReference type="InterPro" id="IPR001254">
    <property type="entry name" value="Trypsin_dom"/>
</dbReference>
<protein>
    <recommendedName>
        <fullName evidence="5">Peptidase S1 domain-containing protein</fullName>
    </recommendedName>
</protein>
<dbReference type="PROSITE" id="PS00134">
    <property type="entry name" value="TRYPSIN_HIS"/>
    <property type="match status" value="1"/>
</dbReference>
<proteinExistence type="inferred from homology"/>
<dbReference type="Gene3D" id="2.40.10.10">
    <property type="entry name" value="Trypsin-like serine proteases"/>
    <property type="match status" value="1"/>
</dbReference>
<evidence type="ECO:0000259" key="5">
    <source>
        <dbReference type="PROSITE" id="PS50240"/>
    </source>
</evidence>
<dbReference type="PANTHER" id="PTHR24256">
    <property type="entry name" value="TRYPTASE-RELATED"/>
    <property type="match status" value="1"/>
</dbReference>
<keyword evidence="3" id="KW-0378">Hydrolase</keyword>
<gene>
    <name evidence="6" type="ORF">EGW08_022267</name>
</gene>
<feature type="chain" id="PRO_5019109345" description="Peptidase S1 domain-containing protein" evidence="4">
    <location>
        <begin position="23"/>
        <end position="302"/>
    </location>
</feature>
<dbReference type="CDD" id="cd00190">
    <property type="entry name" value="Tryp_SPc"/>
    <property type="match status" value="1"/>
</dbReference>
<dbReference type="GO" id="GO:0004252">
    <property type="term" value="F:serine-type endopeptidase activity"/>
    <property type="evidence" value="ECO:0007669"/>
    <property type="project" value="InterPro"/>
</dbReference>
<dbReference type="InterPro" id="IPR043504">
    <property type="entry name" value="Peptidase_S1_PA_chymotrypsin"/>
</dbReference>
<keyword evidence="7" id="KW-1185">Reference proteome</keyword>
<dbReference type="PRINTS" id="PR00722">
    <property type="entry name" value="CHYMOTRYPSIN"/>
</dbReference>
<keyword evidence="1" id="KW-1015">Disulfide bond</keyword>
<feature type="domain" description="Peptidase S1" evidence="5">
    <location>
        <begin position="32"/>
        <end position="300"/>
    </location>
</feature>
<comment type="caution">
    <text evidence="6">The sequence shown here is derived from an EMBL/GenBank/DDBJ whole genome shotgun (WGS) entry which is preliminary data.</text>
</comment>
<dbReference type="Pfam" id="PF00089">
    <property type="entry name" value="Trypsin"/>
    <property type="match status" value="1"/>
</dbReference>
<dbReference type="GO" id="GO:0006508">
    <property type="term" value="P:proteolysis"/>
    <property type="evidence" value="ECO:0007669"/>
    <property type="project" value="UniProtKB-KW"/>
</dbReference>
<dbReference type="STRING" id="188477.A0A433SLG2"/>